<dbReference type="AlphaFoldDB" id="X1BY20"/>
<dbReference type="InterPro" id="IPR001347">
    <property type="entry name" value="SIS_dom"/>
</dbReference>
<gene>
    <name evidence="2" type="ORF">S01H4_37500</name>
</gene>
<dbReference type="PANTHER" id="PTHR10937">
    <property type="entry name" value="GLUCOSAMINE--FRUCTOSE-6-PHOSPHATE AMINOTRANSFERASE, ISOMERIZING"/>
    <property type="match status" value="1"/>
</dbReference>
<feature type="domain" description="SIS" evidence="1">
    <location>
        <begin position="1"/>
        <end position="93"/>
    </location>
</feature>
<dbReference type="SUPFAM" id="SSF53697">
    <property type="entry name" value="SIS domain"/>
    <property type="match status" value="1"/>
</dbReference>
<name>X1BY20_9ZZZZ</name>
<protein>
    <recommendedName>
        <fullName evidence="1">SIS domain-containing protein</fullName>
    </recommendedName>
</protein>
<dbReference type="GO" id="GO:0097367">
    <property type="term" value="F:carbohydrate derivative binding"/>
    <property type="evidence" value="ECO:0007669"/>
    <property type="project" value="InterPro"/>
</dbReference>
<dbReference type="GO" id="GO:1901135">
    <property type="term" value="P:carbohydrate derivative metabolic process"/>
    <property type="evidence" value="ECO:0007669"/>
    <property type="project" value="InterPro"/>
</dbReference>
<sequence length="257" mass="27842">ADEYDLSDFVVFAASNSGQTKEIIWLTDKLKKANNNNVFGLTAKKGTKLESLAEQTFVLSCGWEEAVAATKSVAEQALFYQALLAKLENNSLNKKLSTLADAVEAALTMPIDSAITDAVAKAGTICFAGRNDGVAEELRLKTNEITRKKSDYFEGTYAVHGVEEVMDAVDVVILINPFKAELEKIKETLVDGVGLRVFAVAEEDTIFPTIKITNVGGLTNFVYLAAGWNILVEVGISLGIDLDKPERARKVGNEFIG</sequence>
<feature type="non-terminal residue" evidence="2">
    <location>
        <position position="1"/>
    </location>
</feature>
<organism evidence="2">
    <name type="scientific">marine sediment metagenome</name>
    <dbReference type="NCBI Taxonomy" id="412755"/>
    <lineage>
        <taxon>unclassified sequences</taxon>
        <taxon>metagenomes</taxon>
        <taxon>ecological metagenomes</taxon>
    </lineage>
</organism>
<evidence type="ECO:0000259" key="1">
    <source>
        <dbReference type="PROSITE" id="PS51464"/>
    </source>
</evidence>
<dbReference type="Pfam" id="PF01380">
    <property type="entry name" value="SIS"/>
    <property type="match status" value="1"/>
</dbReference>
<proteinExistence type="predicted"/>
<comment type="caution">
    <text evidence="2">The sequence shown here is derived from an EMBL/GenBank/DDBJ whole genome shotgun (WGS) entry which is preliminary data.</text>
</comment>
<reference evidence="2" key="1">
    <citation type="journal article" date="2014" name="Front. Microbiol.">
        <title>High frequency of phylogenetically diverse reductive dehalogenase-homologous genes in deep subseafloor sedimentary metagenomes.</title>
        <authorList>
            <person name="Kawai M."/>
            <person name="Futagami T."/>
            <person name="Toyoda A."/>
            <person name="Takaki Y."/>
            <person name="Nishi S."/>
            <person name="Hori S."/>
            <person name="Arai W."/>
            <person name="Tsubouchi T."/>
            <person name="Morono Y."/>
            <person name="Uchiyama I."/>
            <person name="Ito T."/>
            <person name="Fujiyama A."/>
            <person name="Inagaki F."/>
            <person name="Takami H."/>
        </authorList>
    </citation>
    <scope>NUCLEOTIDE SEQUENCE</scope>
    <source>
        <strain evidence="2">Expedition CK06-06</strain>
    </source>
</reference>
<evidence type="ECO:0000313" key="2">
    <source>
        <dbReference type="EMBL" id="GAH00726.1"/>
    </source>
</evidence>
<accession>X1BY20</accession>
<dbReference type="InterPro" id="IPR046348">
    <property type="entry name" value="SIS_dom_sf"/>
</dbReference>
<dbReference type="Gene3D" id="3.40.50.10490">
    <property type="entry name" value="Glucose-6-phosphate isomerase like protein, domain 1"/>
    <property type="match status" value="1"/>
</dbReference>
<dbReference type="EMBL" id="BART01020152">
    <property type="protein sequence ID" value="GAH00726.1"/>
    <property type="molecule type" value="Genomic_DNA"/>
</dbReference>
<dbReference type="PROSITE" id="PS51464">
    <property type="entry name" value="SIS"/>
    <property type="match status" value="1"/>
</dbReference>